<name>D6ZAR7_SEGRD</name>
<reference evidence="1 2" key="1">
    <citation type="journal article" date="2010" name="Stand. Genomic Sci.">
        <title>Complete genome sequence of Segniliparus rotundus type strain (CDC 1076).</title>
        <authorList>
            <person name="Sikorski J."/>
            <person name="Lapidus A."/>
            <person name="Copeland A."/>
            <person name="Misra M."/>
            <person name="Glavina Del Rio T."/>
            <person name="Nolan M."/>
            <person name="Lucas S."/>
            <person name="Chen F."/>
            <person name="Tice H."/>
            <person name="Cheng J.F."/>
            <person name="Jando M."/>
            <person name="Schneider S."/>
            <person name="Bruce D."/>
            <person name="Goodwin L."/>
            <person name="Pitluck S."/>
            <person name="Liolios K."/>
            <person name="Mikhailova N."/>
            <person name="Pati A."/>
            <person name="Ivanova N."/>
            <person name="Mavromatis K."/>
            <person name="Chen A."/>
            <person name="Palaniappan K."/>
            <person name="Chertkov O."/>
            <person name="Land M."/>
            <person name="Hauser L."/>
            <person name="Chang Y.J."/>
            <person name="Jeffries C.D."/>
            <person name="Brettin T."/>
            <person name="Detter J.C."/>
            <person name="Han C."/>
            <person name="Rohde M."/>
            <person name="Goker M."/>
            <person name="Bristow J."/>
            <person name="Eisen J.A."/>
            <person name="Markowitz V."/>
            <person name="Hugenholtz P."/>
            <person name="Kyrpides N.C."/>
            <person name="Klenk H.P."/>
        </authorList>
    </citation>
    <scope>NUCLEOTIDE SEQUENCE [LARGE SCALE GENOMIC DNA]</scope>
    <source>
        <strain evidence="2">ATCC BAA-972 / CDC 1076 / CIP 108378 / DSM 44985 / JCM 13578</strain>
    </source>
</reference>
<sequence>MAELTHNVGVPADELLFALASTYTTWGGRPRGVVSLYPSDQQRWVLDEDRNITPLMDLTTDELGVTAADWMIREFGLTRVTEWVDLGEVRGFQLWRSMVRTSDKFETLMLESAYIREFDERGHPVMQSYEPELFPEDWPPLEAG</sequence>
<accession>D6ZAR7</accession>
<dbReference type="EMBL" id="CP001958">
    <property type="protein sequence ID" value="ADG98803.1"/>
    <property type="molecule type" value="Genomic_DNA"/>
</dbReference>
<dbReference type="KEGG" id="srt:Srot_2355"/>
<keyword evidence="2" id="KW-1185">Reference proteome</keyword>
<dbReference type="STRING" id="640132.Srot_2355"/>
<evidence type="ECO:0000313" key="2">
    <source>
        <dbReference type="Proteomes" id="UP000002247"/>
    </source>
</evidence>
<gene>
    <name evidence="1" type="ordered locus">Srot_2355</name>
</gene>
<proteinExistence type="predicted"/>
<dbReference type="Proteomes" id="UP000002247">
    <property type="component" value="Chromosome"/>
</dbReference>
<dbReference type="AlphaFoldDB" id="D6ZAR7"/>
<evidence type="ECO:0000313" key="1">
    <source>
        <dbReference type="EMBL" id="ADG98803.1"/>
    </source>
</evidence>
<protein>
    <submittedName>
        <fullName evidence="1">Uncharacterized protein</fullName>
    </submittedName>
</protein>
<organism evidence="1 2">
    <name type="scientific">Segniliparus rotundus (strain ATCC BAA-972 / CDC 1076 / CIP 108378 / DSM 44985 / JCM 13578)</name>
    <dbReference type="NCBI Taxonomy" id="640132"/>
    <lineage>
        <taxon>Bacteria</taxon>
        <taxon>Bacillati</taxon>
        <taxon>Actinomycetota</taxon>
        <taxon>Actinomycetes</taxon>
        <taxon>Mycobacteriales</taxon>
        <taxon>Segniliparaceae</taxon>
        <taxon>Segniliparus</taxon>
    </lineage>
</organism>
<dbReference type="HOGENOM" id="CLU_1795152_0_0_11"/>